<keyword evidence="1" id="KW-0694">RNA-binding</keyword>
<keyword evidence="2" id="KW-1133">Transmembrane helix</keyword>
<dbReference type="PROSITE" id="PS50102">
    <property type="entry name" value="RRM"/>
    <property type="match status" value="1"/>
</dbReference>
<dbReference type="AlphaFoldDB" id="A0A9Q1QMW7"/>
<protein>
    <recommendedName>
        <fullName evidence="3">RRM domain-containing protein</fullName>
    </recommendedName>
</protein>
<comment type="caution">
    <text evidence="4">The sequence shown here is derived from an EMBL/GenBank/DDBJ whole genome shotgun (WGS) entry which is preliminary data.</text>
</comment>
<dbReference type="SUPFAM" id="SSF54928">
    <property type="entry name" value="RNA-binding domain, RBD"/>
    <property type="match status" value="1"/>
</dbReference>
<evidence type="ECO:0000259" key="3">
    <source>
        <dbReference type="PROSITE" id="PS50102"/>
    </source>
</evidence>
<accession>A0A9Q1QMW7</accession>
<dbReference type="Pfam" id="PF00076">
    <property type="entry name" value="RRM_1"/>
    <property type="match status" value="1"/>
</dbReference>
<evidence type="ECO:0000256" key="2">
    <source>
        <dbReference type="SAM" id="Phobius"/>
    </source>
</evidence>
<gene>
    <name evidence="4" type="ORF">Cgig2_003826</name>
</gene>
<dbReference type="InterPro" id="IPR000504">
    <property type="entry name" value="RRM_dom"/>
</dbReference>
<proteinExistence type="predicted"/>
<keyword evidence="2" id="KW-0812">Transmembrane</keyword>
<evidence type="ECO:0000313" key="5">
    <source>
        <dbReference type="Proteomes" id="UP001153076"/>
    </source>
</evidence>
<keyword evidence="2" id="KW-0472">Membrane</keyword>
<feature type="transmembrane region" description="Helical" evidence="2">
    <location>
        <begin position="9"/>
        <end position="28"/>
    </location>
</feature>
<name>A0A9Q1QMW7_9CARY</name>
<feature type="domain" description="RRM" evidence="3">
    <location>
        <begin position="24"/>
        <end position="108"/>
    </location>
</feature>
<dbReference type="Gene3D" id="3.30.70.330">
    <property type="match status" value="1"/>
</dbReference>
<dbReference type="InterPro" id="IPR012677">
    <property type="entry name" value="Nucleotide-bd_a/b_plait_sf"/>
</dbReference>
<dbReference type="GO" id="GO:0003723">
    <property type="term" value="F:RNA binding"/>
    <property type="evidence" value="ECO:0007669"/>
    <property type="project" value="UniProtKB-UniRule"/>
</dbReference>
<reference evidence="4" key="1">
    <citation type="submission" date="2022-04" db="EMBL/GenBank/DDBJ databases">
        <title>Carnegiea gigantea Genome sequencing and assembly v2.</title>
        <authorList>
            <person name="Copetti D."/>
            <person name="Sanderson M.J."/>
            <person name="Burquez A."/>
            <person name="Wojciechowski M.F."/>
        </authorList>
    </citation>
    <scope>NUCLEOTIDE SEQUENCE</scope>
    <source>
        <strain evidence="4">SGP5-SGP5p</strain>
        <tissue evidence="4">Aerial part</tissue>
    </source>
</reference>
<dbReference type="Proteomes" id="UP001153076">
    <property type="component" value="Unassembled WGS sequence"/>
</dbReference>
<dbReference type="EMBL" id="JAKOGI010000067">
    <property type="protein sequence ID" value="KAJ8445950.1"/>
    <property type="molecule type" value="Genomic_DNA"/>
</dbReference>
<organism evidence="4 5">
    <name type="scientific">Carnegiea gigantea</name>
    <dbReference type="NCBI Taxonomy" id="171969"/>
    <lineage>
        <taxon>Eukaryota</taxon>
        <taxon>Viridiplantae</taxon>
        <taxon>Streptophyta</taxon>
        <taxon>Embryophyta</taxon>
        <taxon>Tracheophyta</taxon>
        <taxon>Spermatophyta</taxon>
        <taxon>Magnoliopsida</taxon>
        <taxon>eudicotyledons</taxon>
        <taxon>Gunneridae</taxon>
        <taxon>Pentapetalae</taxon>
        <taxon>Caryophyllales</taxon>
        <taxon>Cactineae</taxon>
        <taxon>Cactaceae</taxon>
        <taxon>Cactoideae</taxon>
        <taxon>Echinocereeae</taxon>
        <taxon>Carnegiea</taxon>
    </lineage>
</organism>
<dbReference type="InterPro" id="IPR035979">
    <property type="entry name" value="RBD_domain_sf"/>
</dbReference>
<sequence length="164" mass="18588">MVSLSDRTIVIAAATSSMMALVTINFMMSKFHWTNHSAMVATMRRKFKEHGKVVEVILINDRSTGQQQEYCFLKFTSVEDANRAIAALHNQYALLRAMGPLRVKTASLHLLDAPKTSPSMSSTISYHIHLFRYMAVAAINGLDGTHVMRVKNKEWRTQVLRITY</sequence>
<dbReference type="OrthoDB" id="410044at2759"/>
<evidence type="ECO:0000313" key="4">
    <source>
        <dbReference type="EMBL" id="KAJ8445950.1"/>
    </source>
</evidence>
<keyword evidence="5" id="KW-1185">Reference proteome</keyword>
<evidence type="ECO:0000256" key="1">
    <source>
        <dbReference type="PROSITE-ProRule" id="PRU00176"/>
    </source>
</evidence>